<reference evidence="1" key="1">
    <citation type="submission" date="2021-01" db="EMBL/GenBank/DDBJ databases">
        <authorList>
            <person name="Corre E."/>
            <person name="Pelletier E."/>
            <person name="Niang G."/>
            <person name="Scheremetjew M."/>
            <person name="Finn R."/>
            <person name="Kale V."/>
            <person name="Holt S."/>
            <person name="Cochrane G."/>
            <person name="Meng A."/>
            <person name="Brown T."/>
            <person name="Cohen L."/>
        </authorList>
    </citation>
    <scope>NUCLEOTIDE SEQUENCE</scope>
    <source>
        <strain evidence="1">FSP1.4</strain>
    </source>
</reference>
<dbReference type="AlphaFoldDB" id="A0A7S3JIX6"/>
<protein>
    <submittedName>
        <fullName evidence="1">Uncharacterized protein</fullName>
    </submittedName>
</protein>
<accession>A0A7S3JIX6</accession>
<sequence length="129" mass="14689">MADFESDNRELRRVVAEHDSDIQGAAKLIEDLNQQNNANAKTFQNHDRRLGDLERLKEIVAKDKVENAHNVEALRLACEDEFNNVKKAEISDFNNLNNKVNSLVGLQDVVEDLASQIEYLQQDVDGVRK</sequence>
<organism evidence="1">
    <name type="scientific">Euplotes harpa</name>
    <dbReference type="NCBI Taxonomy" id="151035"/>
    <lineage>
        <taxon>Eukaryota</taxon>
        <taxon>Sar</taxon>
        <taxon>Alveolata</taxon>
        <taxon>Ciliophora</taxon>
        <taxon>Intramacronucleata</taxon>
        <taxon>Spirotrichea</taxon>
        <taxon>Hypotrichia</taxon>
        <taxon>Euplotida</taxon>
        <taxon>Euplotidae</taxon>
        <taxon>Euplotes</taxon>
    </lineage>
</organism>
<evidence type="ECO:0000313" key="1">
    <source>
        <dbReference type="EMBL" id="CAE0354877.1"/>
    </source>
</evidence>
<dbReference type="EMBL" id="HBII01033277">
    <property type="protein sequence ID" value="CAE0354877.1"/>
    <property type="molecule type" value="Transcribed_RNA"/>
</dbReference>
<name>A0A7S3JIX6_9SPIT</name>
<gene>
    <name evidence="1" type="ORF">EHAR0213_LOCUS13793</name>
</gene>
<proteinExistence type="predicted"/>